<protein>
    <recommendedName>
        <fullName evidence="9">U5 small nuclear ribonucleoprotein 40 kDa protein</fullName>
    </recommendedName>
    <alternativeName>
        <fullName evidence="10">WD repeat-containing protein 57</fullName>
    </alternativeName>
</protein>
<name>A0A914EGF9_9BILA</name>
<feature type="repeat" description="WD" evidence="11">
    <location>
        <begin position="285"/>
        <end position="315"/>
    </location>
</feature>
<dbReference type="GO" id="GO:0003723">
    <property type="term" value="F:RNA binding"/>
    <property type="evidence" value="ECO:0007669"/>
    <property type="project" value="TreeGrafter"/>
</dbReference>
<proteinExistence type="predicted"/>
<keyword evidence="6" id="KW-0539">Nucleus</keyword>
<feature type="repeat" description="WD" evidence="11">
    <location>
        <begin position="181"/>
        <end position="222"/>
    </location>
</feature>
<dbReference type="PANTHER" id="PTHR44006:SF1">
    <property type="entry name" value="U5 SMALL NUCLEAR RIBONUCLEOPROTEIN 40 KDA PROTEIN"/>
    <property type="match status" value="1"/>
</dbReference>
<sequence length="351" mass="39267">MTDFFKRPPEPLLPLVATAPKRARFDDGALVQSNTQSTEPRTSSLMAPIMLLTGHEGEIYGAKFSPDGKYLASAGFDQKVLLWNVYGECENFSTFKGHNGAIMDVHFSSDNNNLFTCSVDKTVRMWDMEVGVCQRKFKSHKDFVNSCYPSRRGIQLVVSGSDDGAILVHDVRKRDPVFTLSNTNQYPVTAVTFNDTSDQIISGGIDNDIKIWDLRKQEVVTVLAGHSDMITGLALSPTGTHLLSNSMDCTARIWDVRPFVLNQQRCLKTLTGHQHNFEKNLLKCAWSRDSHRVACGSSDRFMYIWDVASRNIVYKLPGHQGSVNAVDFHPKEPIVLSASSDKRIYLGEIDQ</sequence>
<dbReference type="InterPro" id="IPR036322">
    <property type="entry name" value="WD40_repeat_dom_sf"/>
</dbReference>
<dbReference type="InterPro" id="IPR020472">
    <property type="entry name" value="WD40_PAC1"/>
</dbReference>
<evidence type="ECO:0000256" key="11">
    <source>
        <dbReference type="PROSITE-ProRule" id="PRU00221"/>
    </source>
</evidence>
<evidence type="ECO:0000256" key="10">
    <source>
        <dbReference type="ARBA" id="ARBA00075772"/>
    </source>
</evidence>
<dbReference type="GO" id="GO:0005682">
    <property type="term" value="C:U5 snRNP"/>
    <property type="evidence" value="ECO:0007669"/>
    <property type="project" value="UniProtKB-ARBA"/>
</dbReference>
<evidence type="ECO:0000256" key="9">
    <source>
        <dbReference type="ARBA" id="ARBA00073554"/>
    </source>
</evidence>
<dbReference type="InterPro" id="IPR019775">
    <property type="entry name" value="WD40_repeat_CS"/>
</dbReference>
<keyword evidence="2 11" id="KW-0853">WD repeat</keyword>
<keyword evidence="5" id="KW-0508">mRNA splicing</keyword>
<dbReference type="PROSITE" id="PS50082">
    <property type="entry name" value="WD_REPEATS_2"/>
    <property type="match status" value="6"/>
</dbReference>
<feature type="repeat" description="WD" evidence="11">
    <location>
        <begin position="223"/>
        <end position="257"/>
    </location>
</feature>
<feature type="repeat" description="WD" evidence="11">
    <location>
        <begin position="95"/>
        <end position="129"/>
    </location>
</feature>
<evidence type="ECO:0000256" key="8">
    <source>
        <dbReference type="ARBA" id="ARBA00064268"/>
    </source>
</evidence>
<evidence type="ECO:0000313" key="12">
    <source>
        <dbReference type="Proteomes" id="UP000887540"/>
    </source>
</evidence>
<feature type="repeat" description="WD" evidence="11">
    <location>
        <begin position="316"/>
        <end position="351"/>
    </location>
</feature>
<comment type="subunit">
    <text evidence="8">Component of the pre-catalytic and catalytic spliceosome complexes. Component of the postcatalytic spliceosome P complex. Part of the U5 snRNP complex. Interacts with PRPF8. Component of the U4/U6-U5 tri-snRNP complex composed of the U4, U6 and U5 snRNAs and at least PRPF3, PRPF4, PRPF6, PRPF8, PRPF31, SNRNP200, TXNL4A, WDR57, SNRNP40, DDX23, CD2BP2, PPIH, SNU13, EFTUD2, SART1 and USP39. Component of the minor spliceosome, which splices U12-type introns.</text>
</comment>
<dbReference type="SUPFAM" id="SSF50978">
    <property type="entry name" value="WD40 repeat-like"/>
    <property type="match status" value="1"/>
</dbReference>
<dbReference type="GO" id="GO:0006397">
    <property type="term" value="P:mRNA processing"/>
    <property type="evidence" value="ECO:0007669"/>
    <property type="project" value="UniProtKB-KW"/>
</dbReference>
<dbReference type="CDD" id="cd00200">
    <property type="entry name" value="WD40"/>
    <property type="match status" value="1"/>
</dbReference>
<keyword evidence="12" id="KW-1185">Reference proteome</keyword>
<dbReference type="WBParaSite" id="ACRNAN_scaffold7700.g23929.t1">
    <property type="protein sequence ID" value="ACRNAN_scaffold7700.g23929.t1"/>
    <property type="gene ID" value="ACRNAN_scaffold7700.g23929"/>
</dbReference>
<organism evidence="12 13">
    <name type="scientific">Acrobeloides nanus</name>
    <dbReference type="NCBI Taxonomy" id="290746"/>
    <lineage>
        <taxon>Eukaryota</taxon>
        <taxon>Metazoa</taxon>
        <taxon>Ecdysozoa</taxon>
        <taxon>Nematoda</taxon>
        <taxon>Chromadorea</taxon>
        <taxon>Rhabditida</taxon>
        <taxon>Tylenchina</taxon>
        <taxon>Cephalobomorpha</taxon>
        <taxon>Cephaloboidea</taxon>
        <taxon>Cephalobidae</taxon>
        <taxon>Acrobeloides</taxon>
    </lineage>
</organism>
<dbReference type="Pfam" id="PF00400">
    <property type="entry name" value="WD40"/>
    <property type="match status" value="7"/>
</dbReference>
<comment type="function">
    <text evidence="7">Required for pre-mRNA splicing as component of the activated spliceosome. Component of the U5 small nuclear ribonucleoprotein (snRNP) complex and the U4/U6-U5 tri-snRNP complex, building blocks of the spliceosome. As a component of the minor spliceosome, involved in the splicing of U12-type introns in pre-mRNAs.</text>
</comment>
<accession>A0A914EGF9</accession>
<dbReference type="PROSITE" id="PS50294">
    <property type="entry name" value="WD_REPEATS_REGION"/>
    <property type="match status" value="5"/>
</dbReference>
<dbReference type="GO" id="GO:0000375">
    <property type="term" value="P:RNA splicing, via transesterification reactions"/>
    <property type="evidence" value="ECO:0007669"/>
    <property type="project" value="UniProtKB-ARBA"/>
</dbReference>
<reference evidence="13" key="1">
    <citation type="submission" date="2022-11" db="UniProtKB">
        <authorList>
            <consortium name="WormBaseParasite"/>
        </authorList>
    </citation>
    <scope>IDENTIFICATION</scope>
</reference>
<dbReference type="PRINTS" id="PR00320">
    <property type="entry name" value="GPROTEINBRPT"/>
</dbReference>
<keyword evidence="3" id="KW-0507">mRNA processing</keyword>
<dbReference type="Gene3D" id="2.130.10.10">
    <property type="entry name" value="YVTN repeat-like/Quinoprotein amine dehydrogenase"/>
    <property type="match status" value="1"/>
</dbReference>
<evidence type="ECO:0000256" key="3">
    <source>
        <dbReference type="ARBA" id="ARBA00022664"/>
    </source>
</evidence>
<evidence type="ECO:0000256" key="7">
    <source>
        <dbReference type="ARBA" id="ARBA00057342"/>
    </source>
</evidence>
<evidence type="ECO:0000256" key="5">
    <source>
        <dbReference type="ARBA" id="ARBA00023187"/>
    </source>
</evidence>
<evidence type="ECO:0000256" key="1">
    <source>
        <dbReference type="ARBA" id="ARBA00004123"/>
    </source>
</evidence>
<evidence type="ECO:0000256" key="6">
    <source>
        <dbReference type="ARBA" id="ARBA00023242"/>
    </source>
</evidence>
<evidence type="ECO:0000256" key="2">
    <source>
        <dbReference type="ARBA" id="ARBA00022574"/>
    </source>
</evidence>
<dbReference type="PROSITE" id="PS00678">
    <property type="entry name" value="WD_REPEATS_1"/>
    <property type="match status" value="3"/>
</dbReference>
<dbReference type="AlphaFoldDB" id="A0A914EGF9"/>
<dbReference type="SMART" id="SM00320">
    <property type="entry name" value="WD40"/>
    <property type="match status" value="7"/>
</dbReference>
<keyword evidence="4" id="KW-0677">Repeat</keyword>
<evidence type="ECO:0000313" key="13">
    <source>
        <dbReference type="WBParaSite" id="ACRNAN_scaffold7700.g23929.t1"/>
    </source>
</evidence>
<dbReference type="FunFam" id="2.130.10.10:FF:000229">
    <property type="entry name" value="Small nuclear ribonucleoprotein U5 subunit 40"/>
    <property type="match status" value="1"/>
</dbReference>
<feature type="repeat" description="WD" evidence="11">
    <location>
        <begin position="52"/>
        <end position="85"/>
    </location>
</feature>
<dbReference type="GO" id="GO:0071013">
    <property type="term" value="C:catalytic step 2 spliceosome"/>
    <property type="evidence" value="ECO:0007669"/>
    <property type="project" value="TreeGrafter"/>
</dbReference>
<dbReference type="InterPro" id="IPR052234">
    <property type="entry name" value="U5_snRNP_Component"/>
</dbReference>
<dbReference type="InterPro" id="IPR001680">
    <property type="entry name" value="WD40_rpt"/>
</dbReference>
<dbReference type="InterPro" id="IPR015943">
    <property type="entry name" value="WD40/YVTN_repeat-like_dom_sf"/>
</dbReference>
<comment type="subcellular location">
    <subcellularLocation>
        <location evidence="1">Nucleus</location>
    </subcellularLocation>
</comment>
<evidence type="ECO:0000256" key="4">
    <source>
        <dbReference type="ARBA" id="ARBA00022737"/>
    </source>
</evidence>
<dbReference type="Proteomes" id="UP000887540">
    <property type="component" value="Unplaced"/>
</dbReference>
<dbReference type="PANTHER" id="PTHR44006">
    <property type="entry name" value="U5 SMALL NUCLEAR RIBONUCLEOPROTEIN 40 KDA PROTEIN"/>
    <property type="match status" value="1"/>
</dbReference>